<dbReference type="SUPFAM" id="SSF49503">
    <property type="entry name" value="Cupredoxins"/>
    <property type="match status" value="1"/>
</dbReference>
<dbReference type="CDD" id="cd04220">
    <property type="entry name" value="Halocyanin"/>
    <property type="match status" value="1"/>
</dbReference>
<proteinExistence type="predicted"/>
<gene>
    <name evidence="4" type="ORF">GCM10009039_18690</name>
</gene>
<dbReference type="Gene3D" id="2.60.40.420">
    <property type="entry name" value="Cupredoxins - blue copper proteins"/>
    <property type="match status" value="1"/>
</dbReference>
<dbReference type="Proteomes" id="UP000607197">
    <property type="component" value="Unassembled WGS sequence"/>
</dbReference>
<dbReference type="InterPro" id="IPR006311">
    <property type="entry name" value="TAT_signal"/>
</dbReference>
<evidence type="ECO:0000256" key="2">
    <source>
        <dbReference type="ARBA" id="ARBA00023008"/>
    </source>
</evidence>
<dbReference type="Pfam" id="PF00127">
    <property type="entry name" value="Copper-bind"/>
    <property type="match status" value="1"/>
</dbReference>
<comment type="caution">
    <text evidence="4">The sequence shown here is derived from an EMBL/GenBank/DDBJ whole genome shotgun (WGS) entry which is preliminary data.</text>
</comment>
<dbReference type="PROSITE" id="PS51318">
    <property type="entry name" value="TAT"/>
    <property type="match status" value="1"/>
</dbReference>
<reference evidence="4" key="2">
    <citation type="submission" date="2020-09" db="EMBL/GenBank/DDBJ databases">
        <authorList>
            <person name="Sun Q."/>
            <person name="Ohkuma M."/>
        </authorList>
    </citation>
    <scope>NUCLEOTIDE SEQUENCE</scope>
    <source>
        <strain evidence="4">JCM 19596</strain>
    </source>
</reference>
<evidence type="ECO:0000259" key="3">
    <source>
        <dbReference type="Pfam" id="PF00127"/>
    </source>
</evidence>
<dbReference type="GO" id="GO:0005507">
    <property type="term" value="F:copper ion binding"/>
    <property type="evidence" value="ECO:0007669"/>
    <property type="project" value="InterPro"/>
</dbReference>
<dbReference type="InterPro" id="IPR000923">
    <property type="entry name" value="BlueCu_1"/>
</dbReference>
<dbReference type="PROSITE" id="PS51257">
    <property type="entry name" value="PROKAR_LIPOPROTEIN"/>
    <property type="match status" value="1"/>
</dbReference>
<organism evidence="4 5">
    <name type="scientific">Halocalculus aciditolerans</name>
    <dbReference type="NCBI Taxonomy" id="1383812"/>
    <lineage>
        <taxon>Archaea</taxon>
        <taxon>Methanobacteriati</taxon>
        <taxon>Methanobacteriota</taxon>
        <taxon>Stenosarchaea group</taxon>
        <taxon>Halobacteria</taxon>
        <taxon>Halobacteriales</taxon>
        <taxon>Halobacteriaceae</taxon>
        <taxon>Halocalculus</taxon>
    </lineage>
</organism>
<feature type="domain" description="Blue (type 1) copper" evidence="3">
    <location>
        <begin position="66"/>
        <end position="150"/>
    </location>
</feature>
<dbReference type="EMBL" id="BMPG01000002">
    <property type="protein sequence ID" value="GGL60679.1"/>
    <property type="molecule type" value="Genomic_DNA"/>
</dbReference>
<protein>
    <recommendedName>
        <fullName evidence="3">Blue (type 1) copper domain-containing protein</fullName>
    </recommendedName>
</protein>
<keyword evidence="5" id="KW-1185">Reference proteome</keyword>
<dbReference type="OrthoDB" id="11088at2157"/>
<reference evidence="4" key="1">
    <citation type="journal article" date="2014" name="Int. J. Syst. Evol. Microbiol.">
        <title>Complete genome sequence of Corynebacterium casei LMG S-19264T (=DSM 44701T), isolated from a smear-ripened cheese.</title>
        <authorList>
            <consortium name="US DOE Joint Genome Institute (JGI-PGF)"/>
            <person name="Walter F."/>
            <person name="Albersmeier A."/>
            <person name="Kalinowski J."/>
            <person name="Ruckert C."/>
        </authorList>
    </citation>
    <scope>NUCLEOTIDE SEQUENCE</scope>
    <source>
        <strain evidence="4">JCM 19596</strain>
    </source>
</reference>
<dbReference type="AlphaFoldDB" id="A0A830F438"/>
<name>A0A830F438_9EURY</name>
<accession>A0A830F438</accession>
<dbReference type="NCBIfam" id="TIGR03102">
    <property type="entry name" value="halo_cynanin"/>
    <property type="match status" value="1"/>
</dbReference>
<keyword evidence="2" id="KW-0186">Copper</keyword>
<dbReference type="RefSeq" id="WP_188978240.1">
    <property type="nucleotide sequence ID" value="NZ_BMPG01000002.1"/>
</dbReference>
<sequence>MVETRRSFLRAAGVTALAATAGCITDAAETPEFLTDGPSYDGWFENTSNFTGTLDYTGRGQVEVEVGVPGNGGHFGFGPAAIKVSPRTVVRWVWTGKGGSHDVVAVDGSFESDYHHQPGASFTHQFDEQGVHRYVCEAHAEKGMRGAVVVGH</sequence>
<evidence type="ECO:0000313" key="4">
    <source>
        <dbReference type="EMBL" id="GGL60679.1"/>
    </source>
</evidence>
<keyword evidence="1" id="KW-0479">Metal-binding</keyword>
<dbReference type="GO" id="GO:0009055">
    <property type="term" value="F:electron transfer activity"/>
    <property type="evidence" value="ECO:0007669"/>
    <property type="project" value="InterPro"/>
</dbReference>
<evidence type="ECO:0000313" key="5">
    <source>
        <dbReference type="Proteomes" id="UP000607197"/>
    </source>
</evidence>
<evidence type="ECO:0000256" key="1">
    <source>
        <dbReference type="ARBA" id="ARBA00022723"/>
    </source>
</evidence>
<dbReference type="InterPro" id="IPR008972">
    <property type="entry name" value="Cupredoxin"/>
</dbReference>
<dbReference type="InterPro" id="IPR017533">
    <property type="entry name" value="Halocyanin"/>
</dbReference>